<keyword evidence="1" id="KW-0812">Transmembrane</keyword>
<feature type="transmembrane region" description="Helical" evidence="1">
    <location>
        <begin position="247"/>
        <end position="272"/>
    </location>
</feature>
<reference evidence="2" key="1">
    <citation type="submission" date="2018-04" db="EMBL/GenBank/DDBJ databases">
        <title>Whole genome sequencing of Hypsizygus marmoreus.</title>
        <authorList>
            <person name="Choi I.-G."/>
            <person name="Min B."/>
            <person name="Kim J.-G."/>
            <person name="Kim S."/>
            <person name="Oh Y.-L."/>
            <person name="Kong W.-S."/>
            <person name="Park H."/>
            <person name="Jeong J."/>
            <person name="Song E.-S."/>
        </authorList>
    </citation>
    <scope>NUCLEOTIDE SEQUENCE [LARGE SCALE GENOMIC DNA]</scope>
    <source>
        <strain evidence="2">51987-8</strain>
    </source>
</reference>
<evidence type="ECO:0000313" key="2">
    <source>
        <dbReference type="EMBL" id="RDB17018.1"/>
    </source>
</evidence>
<organism evidence="2 3">
    <name type="scientific">Hypsizygus marmoreus</name>
    <name type="common">White beech mushroom</name>
    <name type="synonym">Agaricus marmoreus</name>
    <dbReference type="NCBI Taxonomy" id="39966"/>
    <lineage>
        <taxon>Eukaryota</taxon>
        <taxon>Fungi</taxon>
        <taxon>Dikarya</taxon>
        <taxon>Basidiomycota</taxon>
        <taxon>Agaricomycotina</taxon>
        <taxon>Agaricomycetes</taxon>
        <taxon>Agaricomycetidae</taxon>
        <taxon>Agaricales</taxon>
        <taxon>Tricholomatineae</taxon>
        <taxon>Lyophyllaceae</taxon>
        <taxon>Hypsizygus</taxon>
    </lineage>
</organism>
<proteinExistence type="predicted"/>
<accession>A0A369J4Y4</accession>
<evidence type="ECO:0000256" key="1">
    <source>
        <dbReference type="SAM" id="Phobius"/>
    </source>
</evidence>
<keyword evidence="1" id="KW-0472">Membrane</keyword>
<dbReference type="STRING" id="39966.A0A369J4Y4"/>
<dbReference type="AlphaFoldDB" id="A0A369J4Y4"/>
<dbReference type="OrthoDB" id="2554293at2759"/>
<dbReference type="Proteomes" id="UP000076154">
    <property type="component" value="Unassembled WGS sequence"/>
</dbReference>
<name>A0A369J4Y4_HYPMA</name>
<keyword evidence="1" id="KW-1133">Transmembrane helix</keyword>
<keyword evidence="3" id="KW-1185">Reference proteome</keyword>
<sequence length="873" mass="98521">MRCLWSSTARTAFGNVTRPFSALSDVTYRRPASWPKVTLPELNSHRFTPAFSQLAHATAPIANIDLTSPLPIPESLLTPAQTSRAASRAVHMALRSPVGGLEDAYLIVNSLRYSTFKNDPFAQQSPAIQEFQRVAINLERPISPRLSSHVLLHGLIRLGRKKEASELATKMMKTGLRLRSKTMEAFMHTLVPKTPFLRRKPFSPPHFTPNPPTLARMIPMARDEGTRFALQLFAVARQTHHRRTNGMFGTLLCICLINGEIILASLIFGFVVKDWQLRAALKNHFDTSEPNQVNPSNLVLHRHLKRERLAPTRQMMSKILQPIDDILSTDGHGEDYELSVTAALQALANLAALLDHSQIPFSTVGSLVHSLYNCPRVGDDVWIIGANGGPERVPAYTYFHDVLGRLMIAPPTKEKTTTPLEPASSSQSHHDLFRPPMLPPLDGHSCNALLHYALRHHLSPAHASTVLNYMIQRDRPLKLEVETYNVLLRSGTLLRKDNIVDQALNAFEGSALAPNRGRPNGPTVTASDEPCVSNTIRWLTREDVRLPETAHHIHFLTAHIQHLISTGHPEQVATIVFELFPELLSPISSISSVNKQQKRTRKKMVYRAVAYGPNFFVVLLDALLKAGKTGLAKMLWRLAIRAERQSWKWKHAWVLPVHAYTTMLRCYALEYAKPRLNPRVRPSQEEVRHAKEVTLSHGHKLYVSFKGKSEEAHTFFKAEGKPVTVKAPKPDAMYFNAALELFVPREVRQIWKSKPSPKDVKLQLDRAKYELAERGQMPTGWTPLLQEVGEDIVRAGFPIPPAFRHVFLGRWKEGTWDFEPRLTLTHIPLAYPDRRSTFTPFCIPTVKERGLPLVRRRRRRVRGAPETCGVPKV</sequence>
<dbReference type="EMBL" id="LUEZ02000120">
    <property type="protein sequence ID" value="RDB17018.1"/>
    <property type="molecule type" value="Genomic_DNA"/>
</dbReference>
<dbReference type="InParanoid" id="A0A369J4Y4"/>
<protein>
    <submittedName>
        <fullName evidence="2">Uncharacterized protein</fullName>
    </submittedName>
</protein>
<comment type="caution">
    <text evidence="2">The sequence shown here is derived from an EMBL/GenBank/DDBJ whole genome shotgun (WGS) entry which is preliminary data.</text>
</comment>
<evidence type="ECO:0000313" key="3">
    <source>
        <dbReference type="Proteomes" id="UP000076154"/>
    </source>
</evidence>
<gene>
    <name evidence="2" type="ORF">Hypma_002053</name>
</gene>